<dbReference type="Gene3D" id="2.20.130.20">
    <property type="match status" value="3"/>
</dbReference>
<comment type="catalytic activity">
    <reaction evidence="18">
        <text>heptadecanoyl-CoA + 1-(9Z-octadecenoyl)-sn-glycero-3-phosphate = 1-(9Z)-octadecenoyl-2-heptadecanoyl-sn-glycero-3-phosphate + CoA</text>
        <dbReference type="Rhea" id="RHEA:37155"/>
        <dbReference type="ChEBI" id="CHEBI:57287"/>
        <dbReference type="ChEBI" id="CHEBI:74307"/>
        <dbReference type="ChEBI" id="CHEBI:74544"/>
        <dbReference type="ChEBI" id="CHEBI:74558"/>
    </reaction>
    <physiologicalReaction direction="left-to-right" evidence="18">
        <dbReference type="Rhea" id="RHEA:37156"/>
    </physiologicalReaction>
</comment>
<feature type="domain" description="Phospholipid/glycerol acyltransferase" evidence="25">
    <location>
        <begin position="93"/>
        <end position="208"/>
    </location>
</feature>
<dbReference type="InterPro" id="IPR009048">
    <property type="entry name" value="A-macroglobulin_rcpt-bd"/>
</dbReference>
<evidence type="ECO:0000256" key="1">
    <source>
        <dbReference type="ARBA" id="ARBA00000091"/>
    </source>
</evidence>
<comment type="caution">
    <text evidence="29">The sequence shown here is derived from an EMBL/GenBank/DDBJ whole genome shotgun (WGS) entry which is preliminary data.</text>
</comment>
<dbReference type="GO" id="GO:0003841">
    <property type="term" value="F:1-acylglycerol-3-phosphate O-acyltransferase activity"/>
    <property type="evidence" value="ECO:0007669"/>
    <property type="project" value="UniProtKB-UniRule"/>
</dbReference>
<comment type="catalytic activity">
    <reaction evidence="4">
        <text>1-(9Z-octadecenoyl)-sn-glycero-3-phosphate + tetradecanoyl-CoA = 1-(9Z)-octadecenoyl-2-tetradecanoyl-sn-glycero-3-phosphate + CoA</text>
        <dbReference type="Rhea" id="RHEA:37171"/>
        <dbReference type="ChEBI" id="CHEBI:57287"/>
        <dbReference type="ChEBI" id="CHEBI:57385"/>
        <dbReference type="ChEBI" id="CHEBI:74544"/>
        <dbReference type="ChEBI" id="CHEBI:74579"/>
    </reaction>
    <physiologicalReaction direction="left-to-right" evidence="4">
        <dbReference type="Rhea" id="RHEA:37172"/>
    </physiologicalReaction>
</comment>
<evidence type="ECO:0000256" key="24">
    <source>
        <dbReference type="SAM" id="Phobius"/>
    </source>
</evidence>
<dbReference type="SMART" id="SM01419">
    <property type="entry name" value="Thiol-ester_cl"/>
    <property type="match status" value="1"/>
</dbReference>
<dbReference type="InterPro" id="IPR040839">
    <property type="entry name" value="MG4"/>
</dbReference>
<comment type="function">
    <text evidence="5">Converts 1-acyl-sn-glycerol-3-phosphate (lysophosphatidic acid or LPA) into 1,2-diacyl-sn-glycerol-3-phosphate (phosphatidic acid or PA) by incorporating an acyl moiety at the sn-2 position of the glycerol backbone.</text>
</comment>
<comment type="catalytic activity">
    <reaction evidence="21">
        <text>1-eicosanoyl-sn-glycero-3-phosphate + (9Z)-octadecenoyl-CoA = 1-eicosanoyl-2-(9Z)-octadecenoyl-sn-glycero-3-phosphate + CoA</text>
        <dbReference type="Rhea" id="RHEA:37183"/>
        <dbReference type="ChEBI" id="CHEBI:57287"/>
        <dbReference type="ChEBI" id="CHEBI:57387"/>
        <dbReference type="ChEBI" id="CHEBI:74583"/>
        <dbReference type="ChEBI" id="CHEBI:74584"/>
    </reaction>
    <physiologicalReaction direction="left-to-right" evidence="21">
        <dbReference type="Rhea" id="RHEA:37184"/>
    </physiologicalReaction>
</comment>
<dbReference type="PANTHER" id="PTHR11412:SF185">
    <property type="entry name" value="ALPHA-2-MACROGLOBULIN-LIKE PROTEIN 1"/>
    <property type="match status" value="1"/>
</dbReference>
<feature type="transmembrane region" description="Helical" evidence="24">
    <location>
        <begin position="33"/>
        <end position="53"/>
    </location>
</feature>
<comment type="similarity">
    <text evidence="7">Belongs to the protease inhibitor I39 (alpha-2-macroglobulin) family.</text>
</comment>
<comment type="catalytic activity">
    <reaction evidence="17">
        <text>1-(9Z,12Z,15Z)-octadecatrienoyl-sn-glycero-3-phosphate + (9Z)-octadecenoyl-CoA = 1-(9Z,12Z,15Z)-octadecatrienoyl-2-(9Z)-octadecenoyl-sn-glycero-3-phosphate + CoA</text>
        <dbReference type="Rhea" id="RHEA:37139"/>
        <dbReference type="ChEBI" id="CHEBI:57287"/>
        <dbReference type="ChEBI" id="CHEBI:57387"/>
        <dbReference type="ChEBI" id="CHEBI:74549"/>
        <dbReference type="ChEBI" id="CHEBI:74550"/>
    </reaction>
    <physiologicalReaction direction="left-to-right" evidence="17">
        <dbReference type="Rhea" id="RHEA:37140"/>
    </physiologicalReaction>
</comment>
<keyword evidence="8" id="KW-0964">Secreted</keyword>
<name>A0ABC9XNU8_GRUJA</name>
<dbReference type="SMART" id="SM01360">
    <property type="entry name" value="A2M"/>
    <property type="match status" value="2"/>
</dbReference>
<dbReference type="SMART" id="SM01359">
    <property type="entry name" value="A2M_N_2"/>
    <property type="match status" value="2"/>
</dbReference>
<evidence type="ECO:0000259" key="27">
    <source>
        <dbReference type="SMART" id="SM01360"/>
    </source>
</evidence>
<feature type="domain" description="Alpha-macroglobulin receptor-binding" evidence="28">
    <location>
        <begin position="2253"/>
        <end position="2339"/>
    </location>
</feature>
<evidence type="ECO:0000256" key="4">
    <source>
        <dbReference type="ARBA" id="ARBA00001783"/>
    </source>
</evidence>
<keyword evidence="10" id="KW-0732">Signal</keyword>
<dbReference type="GO" id="GO:0008654">
    <property type="term" value="P:phospholipid biosynthetic process"/>
    <property type="evidence" value="ECO:0007669"/>
    <property type="project" value="UniProtKB-KW"/>
</dbReference>
<dbReference type="InterPro" id="IPR041813">
    <property type="entry name" value="A2M_TED"/>
</dbReference>
<keyword evidence="11" id="KW-0722">Serine protease inhibitor</keyword>
<dbReference type="Pfam" id="PF01553">
    <property type="entry name" value="Acyltransferase"/>
    <property type="match status" value="1"/>
</dbReference>
<comment type="catalytic activity">
    <reaction evidence="20">
        <text>1-(9Z-octadecenoyl)-sn-glycero-3-phosphate + (9Z,12Z)-octadecadienoyl-CoA = 1-(9Z)-octadecenoyl-2-(9Z,12Z)-octadecadienoyl-sn-glycero-3-phosphate + CoA</text>
        <dbReference type="Rhea" id="RHEA:37159"/>
        <dbReference type="ChEBI" id="CHEBI:57287"/>
        <dbReference type="ChEBI" id="CHEBI:57383"/>
        <dbReference type="ChEBI" id="CHEBI:74544"/>
        <dbReference type="ChEBI" id="CHEBI:74563"/>
    </reaction>
    <physiologicalReaction direction="left-to-right" evidence="20">
        <dbReference type="Rhea" id="RHEA:37160"/>
    </physiologicalReaction>
</comment>
<evidence type="ECO:0000313" key="30">
    <source>
        <dbReference type="Proteomes" id="UP001623348"/>
    </source>
</evidence>
<evidence type="ECO:0000256" key="6">
    <source>
        <dbReference type="ARBA" id="ARBA00004613"/>
    </source>
</evidence>
<dbReference type="NCBIfam" id="TIGR00530">
    <property type="entry name" value="AGP_acyltrn"/>
    <property type="match status" value="1"/>
</dbReference>
<feature type="domain" description="Alpha-2-macroglobulin" evidence="27">
    <location>
        <begin position="831"/>
        <end position="920"/>
    </location>
</feature>
<accession>A0ABC9XNU8</accession>
<evidence type="ECO:0000256" key="23">
    <source>
        <dbReference type="RuleBase" id="RU361267"/>
    </source>
</evidence>
<dbReference type="SMART" id="SM01361">
    <property type="entry name" value="A2M_recep"/>
    <property type="match status" value="1"/>
</dbReference>
<keyword evidence="24" id="KW-0472">Membrane</keyword>
<dbReference type="Pfam" id="PF01835">
    <property type="entry name" value="MG2"/>
    <property type="match status" value="2"/>
</dbReference>
<dbReference type="InterPro" id="IPR011626">
    <property type="entry name" value="Alpha-macroglobulin_TED"/>
</dbReference>
<evidence type="ECO:0000313" key="29">
    <source>
        <dbReference type="EMBL" id="GAB0199370.1"/>
    </source>
</evidence>
<evidence type="ECO:0000256" key="3">
    <source>
        <dbReference type="ARBA" id="ARBA00000816"/>
    </source>
</evidence>
<comment type="similarity">
    <text evidence="23">Belongs to the 1-acyl-sn-glycerol-3-phosphate acyltransferase family.</text>
</comment>
<dbReference type="Gene3D" id="2.60.120.1540">
    <property type="match status" value="1"/>
</dbReference>
<comment type="subcellular location">
    <subcellularLocation>
        <location evidence="6">Secreted</location>
    </subcellularLocation>
</comment>
<evidence type="ECO:0000256" key="14">
    <source>
        <dbReference type="ARBA" id="ARBA00047525"/>
    </source>
</evidence>
<dbReference type="FunFam" id="2.60.40.1930:FF:000001">
    <property type="entry name" value="CD109 isoform 3"/>
    <property type="match status" value="2"/>
</dbReference>
<dbReference type="Gene3D" id="2.60.40.10">
    <property type="entry name" value="Immunoglobulins"/>
    <property type="match status" value="4"/>
</dbReference>
<dbReference type="Gene3D" id="1.50.10.20">
    <property type="match status" value="1"/>
</dbReference>
<dbReference type="SMART" id="SM00563">
    <property type="entry name" value="PlsC"/>
    <property type="match status" value="1"/>
</dbReference>
<evidence type="ECO:0000256" key="15">
    <source>
        <dbReference type="ARBA" id="ARBA00047814"/>
    </source>
</evidence>
<evidence type="ECO:0000259" key="25">
    <source>
        <dbReference type="SMART" id="SM00563"/>
    </source>
</evidence>
<feature type="domain" description="Alpha-2-macroglobulin bait region" evidence="26">
    <location>
        <begin position="1399"/>
        <end position="1547"/>
    </location>
</feature>
<dbReference type="InterPro" id="IPR002123">
    <property type="entry name" value="Plipid/glycerol_acylTrfase"/>
</dbReference>
<dbReference type="InterPro" id="IPR001599">
    <property type="entry name" value="Macroglobln_a2"/>
</dbReference>
<keyword evidence="23" id="KW-0808">Transferase</keyword>
<dbReference type="CDD" id="cd07989">
    <property type="entry name" value="LPLAT_AGPAT-like"/>
    <property type="match status" value="1"/>
</dbReference>
<comment type="catalytic activity">
    <reaction evidence="3">
        <text>1-(9Z-octadecenoyl)-sn-glycero-3-phosphate + hexadecanoyl-CoA = 1-(9Z)-octadecenoyl-2-hexadecanoyl-sn-glycero-3-phosphate + CoA</text>
        <dbReference type="Rhea" id="RHEA:37143"/>
        <dbReference type="ChEBI" id="CHEBI:57287"/>
        <dbReference type="ChEBI" id="CHEBI:57379"/>
        <dbReference type="ChEBI" id="CHEBI:74544"/>
        <dbReference type="ChEBI" id="CHEBI:74551"/>
    </reaction>
    <physiologicalReaction direction="left-to-right" evidence="3">
        <dbReference type="Rhea" id="RHEA:37144"/>
    </physiologicalReaction>
</comment>
<dbReference type="InterPro" id="IPR011625">
    <property type="entry name" value="A2M_N_BRD"/>
</dbReference>
<dbReference type="EC" id="2.3.1.51" evidence="23"/>
<evidence type="ECO:0000256" key="22">
    <source>
        <dbReference type="ARBA" id="ARBA00049561"/>
    </source>
</evidence>
<dbReference type="SUPFAM" id="SSF81296">
    <property type="entry name" value="E set domains"/>
    <property type="match status" value="2"/>
</dbReference>
<dbReference type="CDD" id="cd02897">
    <property type="entry name" value="A2M_2"/>
    <property type="match status" value="1"/>
</dbReference>
<keyword evidence="13" id="KW-0325">Glycoprotein</keyword>
<evidence type="ECO:0000256" key="10">
    <source>
        <dbReference type="ARBA" id="ARBA00022729"/>
    </source>
</evidence>
<keyword evidence="9" id="KW-0646">Protease inhibitor</keyword>
<evidence type="ECO:0000256" key="19">
    <source>
        <dbReference type="ARBA" id="ARBA00048973"/>
    </source>
</evidence>
<dbReference type="InterPro" id="IPR004552">
    <property type="entry name" value="AGP_acyltrans"/>
</dbReference>
<dbReference type="Pfam" id="PF00207">
    <property type="entry name" value="A2M"/>
    <property type="match status" value="2"/>
</dbReference>
<evidence type="ECO:0000256" key="18">
    <source>
        <dbReference type="ARBA" id="ARBA00048956"/>
    </source>
</evidence>
<evidence type="ECO:0000256" key="5">
    <source>
        <dbReference type="ARBA" id="ARBA00004086"/>
    </source>
</evidence>
<dbReference type="InterPro" id="IPR013783">
    <property type="entry name" value="Ig-like_fold"/>
</dbReference>
<evidence type="ECO:0000259" key="26">
    <source>
        <dbReference type="SMART" id="SM01359"/>
    </source>
</evidence>
<evidence type="ECO:0000256" key="16">
    <source>
        <dbReference type="ARBA" id="ARBA00048105"/>
    </source>
</evidence>
<dbReference type="SUPFAM" id="SSF49410">
    <property type="entry name" value="Alpha-macroglobulin receptor domain"/>
    <property type="match status" value="1"/>
</dbReference>
<protein>
    <recommendedName>
        <fullName evidence="23">1-acyl-sn-glycerol-3-phosphate acyltransferase</fullName>
        <ecNumber evidence="23">2.3.1.51</ecNumber>
    </recommendedName>
</protein>
<comment type="catalytic activity">
    <reaction evidence="16">
        <text>1-(6Z,9Z,12Z-octadecatrienoyl)-sn-glycero-3-phosphate + (9Z)-octadecenoyl-CoA = (6Z,9Z,12Z)-octadecatrienoyl-2-(9Z)-octadecenoyl-sn-glycero-3-phosphate + CoA</text>
        <dbReference type="Rhea" id="RHEA:37179"/>
        <dbReference type="ChEBI" id="CHEBI:57287"/>
        <dbReference type="ChEBI" id="CHEBI:57387"/>
        <dbReference type="ChEBI" id="CHEBI:74581"/>
        <dbReference type="ChEBI" id="CHEBI:74582"/>
    </reaction>
    <physiologicalReaction direction="left-to-right" evidence="16">
        <dbReference type="Rhea" id="RHEA:37180"/>
    </physiologicalReaction>
</comment>
<keyword evidence="24" id="KW-1133">Transmembrane helix</keyword>
<comment type="catalytic activity">
    <reaction evidence="19">
        <text>pentadecanoyl-CoA + 1-(9Z-octadecenoyl)-sn-glycero-3-phosphate = 1-(9Z)-octadecenoyl-2-pentadecanoyl-sn-glycero-3-phosphate + CoA</text>
        <dbReference type="Rhea" id="RHEA:37175"/>
        <dbReference type="ChEBI" id="CHEBI:57287"/>
        <dbReference type="ChEBI" id="CHEBI:74309"/>
        <dbReference type="ChEBI" id="CHEBI:74544"/>
        <dbReference type="ChEBI" id="CHEBI:74578"/>
    </reaction>
    <physiologicalReaction direction="left-to-right" evidence="19">
        <dbReference type="Rhea" id="RHEA:37176"/>
    </physiologicalReaction>
</comment>
<dbReference type="Gene3D" id="2.60.40.1940">
    <property type="match status" value="2"/>
</dbReference>
<dbReference type="InterPro" id="IPR014756">
    <property type="entry name" value="Ig_E-set"/>
</dbReference>
<evidence type="ECO:0000256" key="2">
    <source>
        <dbReference type="ARBA" id="ARBA00000300"/>
    </source>
</evidence>
<dbReference type="InterPro" id="IPR050473">
    <property type="entry name" value="A2M/Complement_sys"/>
</dbReference>
<dbReference type="Pfam" id="PF17791">
    <property type="entry name" value="MG3"/>
    <property type="match status" value="2"/>
</dbReference>
<evidence type="ECO:0000256" key="7">
    <source>
        <dbReference type="ARBA" id="ARBA00010952"/>
    </source>
</evidence>
<gene>
    <name evidence="29" type="ORF">GRJ2_002402400</name>
</gene>
<dbReference type="Pfam" id="PF07678">
    <property type="entry name" value="TED_complement"/>
    <property type="match status" value="1"/>
</dbReference>
<dbReference type="PANTHER" id="PTHR11412">
    <property type="entry name" value="MACROGLOBULIN / COMPLEMENT"/>
    <property type="match status" value="1"/>
</dbReference>
<keyword evidence="30" id="KW-1185">Reference proteome</keyword>
<proteinExistence type="inferred from homology"/>
<dbReference type="InterPro" id="IPR008930">
    <property type="entry name" value="Terpenoid_cyclase/PrenylTrfase"/>
</dbReference>
<dbReference type="Pfam" id="PF17789">
    <property type="entry name" value="MG4"/>
    <property type="match status" value="2"/>
</dbReference>
<evidence type="ECO:0000256" key="20">
    <source>
        <dbReference type="ARBA" id="ARBA00049345"/>
    </source>
</evidence>
<comment type="catalytic activity">
    <reaction evidence="15">
        <text>1-tetradecanoyl-sn-glycerol 3-phosphate + (9Z)-octadecenoyl-CoA = 1-tetradecanoyl-2-(9Z)-octadecenoyl-sn-glycero-3-phosphate + CoA</text>
        <dbReference type="Rhea" id="RHEA:37187"/>
        <dbReference type="ChEBI" id="CHEBI:57287"/>
        <dbReference type="ChEBI" id="CHEBI:57387"/>
        <dbReference type="ChEBI" id="CHEBI:72683"/>
        <dbReference type="ChEBI" id="CHEBI:74586"/>
    </reaction>
    <physiologicalReaction direction="left-to-right" evidence="15">
        <dbReference type="Rhea" id="RHEA:37188"/>
    </physiologicalReaction>
</comment>
<reference evidence="29 30" key="1">
    <citation type="submission" date="2024-06" db="EMBL/GenBank/DDBJ databases">
        <title>The draft genome of Grus japonensis, version 3.</title>
        <authorList>
            <person name="Nabeshima K."/>
            <person name="Suzuki S."/>
            <person name="Onuma M."/>
        </authorList>
    </citation>
    <scope>NUCLEOTIDE SEQUENCE [LARGE SCALE GENOMIC DNA]</scope>
    <source>
        <strain evidence="29 30">451A</strain>
    </source>
</reference>
<dbReference type="Gene3D" id="2.60.40.690">
    <property type="entry name" value="Alpha-macroglobulin, receptor-binding domain"/>
    <property type="match status" value="1"/>
</dbReference>
<evidence type="ECO:0000256" key="13">
    <source>
        <dbReference type="ARBA" id="ARBA00023180"/>
    </source>
</evidence>
<feature type="domain" description="Alpha-2-macroglobulin bait region" evidence="26">
    <location>
        <begin position="670"/>
        <end position="818"/>
    </location>
</feature>
<dbReference type="EMBL" id="BAAFJT010000022">
    <property type="protein sequence ID" value="GAB0199370.1"/>
    <property type="molecule type" value="Genomic_DNA"/>
</dbReference>
<evidence type="ECO:0000256" key="17">
    <source>
        <dbReference type="ARBA" id="ARBA00048293"/>
    </source>
</evidence>
<dbReference type="InterPro" id="IPR019742">
    <property type="entry name" value="MacrogloblnA2_CS"/>
</dbReference>
<feature type="domain" description="Alpha-2-macroglobulin" evidence="27">
    <location>
        <begin position="1640"/>
        <end position="1729"/>
    </location>
</feature>
<dbReference type="SUPFAM" id="SSF48239">
    <property type="entry name" value="Terpenoid cyclases/Protein prenyltransferases"/>
    <property type="match status" value="1"/>
</dbReference>
<dbReference type="PROSITE" id="PS00477">
    <property type="entry name" value="ALPHA_2_MACROGLOBULIN"/>
    <property type="match status" value="1"/>
</dbReference>
<dbReference type="Gene3D" id="2.60.40.1930">
    <property type="match status" value="4"/>
</dbReference>
<keyword evidence="23" id="KW-0594">Phospholipid biosynthesis</keyword>
<dbReference type="InterPro" id="IPR041555">
    <property type="entry name" value="MG3"/>
</dbReference>
<keyword evidence="23" id="KW-0012">Acyltransferase</keyword>
<comment type="catalytic activity">
    <reaction evidence="1">
        <text>(11Z)-octadecenoyl-CoA + 1-(9Z-octadecenoyl)-sn-glycero-3-phosphate = 1-(9Z)-octadecenoyl-2-(11Z)-octadecenoyl-sn-glycero-3-phosphate + CoA</text>
        <dbReference type="Rhea" id="RHEA:37603"/>
        <dbReference type="ChEBI" id="CHEBI:57287"/>
        <dbReference type="ChEBI" id="CHEBI:74544"/>
        <dbReference type="ChEBI" id="CHEBI:75121"/>
        <dbReference type="ChEBI" id="CHEBI:75122"/>
    </reaction>
    <physiologicalReaction direction="left-to-right" evidence="1">
        <dbReference type="Rhea" id="RHEA:37604"/>
    </physiologicalReaction>
</comment>
<dbReference type="Proteomes" id="UP001623348">
    <property type="component" value="Unassembled WGS sequence"/>
</dbReference>
<evidence type="ECO:0000256" key="8">
    <source>
        <dbReference type="ARBA" id="ARBA00022525"/>
    </source>
</evidence>
<comment type="catalytic activity">
    <reaction evidence="14">
        <text>1-hexadecanoyl-sn-glycero-3-phosphate + (9Z)-octadecenoyl-CoA = 1-hexadecanoyl-2-(9Z-octadecenoyl)-sn-glycero-3-phosphate + CoA</text>
        <dbReference type="Rhea" id="RHEA:33187"/>
        <dbReference type="ChEBI" id="CHEBI:57287"/>
        <dbReference type="ChEBI" id="CHEBI:57387"/>
        <dbReference type="ChEBI" id="CHEBI:57518"/>
        <dbReference type="ChEBI" id="CHEBI:64839"/>
    </reaction>
    <physiologicalReaction direction="left-to-right" evidence="14">
        <dbReference type="Rhea" id="RHEA:33188"/>
    </physiologicalReaction>
</comment>
<evidence type="ECO:0000256" key="11">
    <source>
        <dbReference type="ARBA" id="ARBA00022900"/>
    </source>
</evidence>
<evidence type="ECO:0000256" key="12">
    <source>
        <dbReference type="ARBA" id="ARBA00023157"/>
    </source>
</evidence>
<dbReference type="InterPro" id="IPR002890">
    <property type="entry name" value="MG2"/>
</dbReference>
<dbReference type="Pfam" id="PF07703">
    <property type="entry name" value="A2M_BRD"/>
    <property type="match status" value="2"/>
</dbReference>
<dbReference type="InterPro" id="IPR036595">
    <property type="entry name" value="A-macroglobulin_rcpt-bd_sf"/>
</dbReference>
<dbReference type="InterPro" id="IPR047565">
    <property type="entry name" value="Alpha-macroglob_thiol-ester_cl"/>
</dbReference>
<keyword evidence="23" id="KW-0444">Lipid biosynthesis</keyword>
<keyword evidence="24" id="KW-0812">Transmembrane</keyword>
<comment type="catalytic activity">
    <reaction evidence="2">
        <text>a 1-acyl-sn-glycero-3-phosphate + an acyl-CoA = a 1,2-diacyl-sn-glycero-3-phosphate + CoA</text>
        <dbReference type="Rhea" id="RHEA:19709"/>
        <dbReference type="ChEBI" id="CHEBI:57287"/>
        <dbReference type="ChEBI" id="CHEBI:57970"/>
        <dbReference type="ChEBI" id="CHEBI:58342"/>
        <dbReference type="ChEBI" id="CHEBI:58608"/>
        <dbReference type="EC" id="2.3.1.51"/>
    </reaction>
    <physiologicalReaction direction="left-to-right" evidence="2">
        <dbReference type="Rhea" id="RHEA:19710"/>
    </physiologicalReaction>
</comment>
<dbReference type="GO" id="GO:0005576">
    <property type="term" value="C:extracellular region"/>
    <property type="evidence" value="ECO:0007669"/>
    <property type="project" value="UniProtKB-SubCell"/>
</dbReference>
<organism evidence="29 30">
    <name type="scientific">Grus japonensis</name>
    <name type="common">Japanese crane</name>
    <name type="synonym">Red-crowned crane</name>
    <dbReference type="NCBI Taxonomy" id="30415"/>
    <lineage>
        <taxon>Eukaryota</taxon>
        <taxon>Metazoa</taxon>
        <taxon>Chordata</taxon>
        <taxon>Craniata</taxon>
        <taxon>Vertebrata</taxon>
        <taxon>Euteleostomi</taxon>
        <taxon>Archelosauria</taxon>
        <taxon>Archosauria</taxon>
        <taxon>Dinosauria</taxon>
        <taxon>Saurischia</taxon>
        <taxon>Theropoda</taxon>
        <taxon>Coelurosauria</taxon>
        <taxon>Aves</taxon>
        <taxon>Neognathae</taxon>
        <taxon>Neoaves</taxon>
        <taxon>Gruiformes</taxon>
        <taxon>Gruidae</taxon>
        <taxon>Grus</taxon>
    </lineage>
</organism>
<keyword evidence="23" id="KW-0443">Lipid metabolism</keyword>
<keyword evidence="12" id="KW-1015">Disulfide bond</keyword>
<dbReference type="SUPFAM" id="SSF69593">
    <property type="entry name" value="Glycerol-3-phosphate (1)-acyltransferase"/>
    <property type="match status" value="1"/>
</dbReference>
<dbReference type="GO" id="GO:0004867">
    <property type="term" value="F:serine-type endopeptidase inhibitor activity"/>
    <property type="evidence" value="ECO:0007669"/>
    <property type="project" value="UniProtKB-KW"/>
</dbReference>
<keyword evidence="23" id="KW-1208">Phospholipid metabolism</keyword>
<dbReference type="Pfam" id="PF07677">
    <property type="entry name" value="A2M_recep"/>
    <property type="match status" value="1"/>
</dbReference>
<sequence>MEVVLLHGLLLLLPLAALLLYWYNATFHYFCRVAFFNGWIVAMSTLLSPFAALRGRSVENMKLLRAAILPLKHFYGIKMQVQGSEHLNTKEPCVIVCNHQASLDLMGMVEVIPDRCVPIAKKELMYMGTVGWACWLSGIIFINRHKREDAIDVISQTARTIRRENLRVWIFPEGTRNQDKSMLPFKRGAFHLAVQAQVPIFPIVISPYWDFFSSKDKKFTSGTCTIRILPKVDTEGLSPKDVPELTETVRRAMADAFAEMSANHCGDQHYAVLFPSVLYYPYPGKVHVHLMDLDEPVRVTLHLASSHGIPNVTLENQDSDILQLNWPHFSNVSEQKKVLVKALELGTLVQTDKDVYKPGQTVKFRIVRLDQNFIPSNRELPLVAVQDPSGNRVAEWWEVSPRQGIVDLSFPLAAEPALGMYTIEVEGKRHSFSVEDYGLPHFEVLIRLPRVVTVKDEKILLDVCGRYPSGKPFQGMAEAKLCRSHKYIIFPKGSTRICAEFRGETGRNGCFSTEVLLASFNLTSSHYKSQLYAYASLLEKGTGMQRTATKSCTIVNKMATITFENTDKFYKPGIPYTGTMLLKGTNSSALKEKEFLLVVNTREKTQRKTLLMDRLGRASFELDTSGWNDEVSLHGELKDDPPASEHEGKEYYQSATLYLYPFSSDSKSFLKIRRVKKKLPCGQPQNLWVDYLFDEKTMGIKLQSLDVVFLVLAKGTIANILRKELPAAAGLRGSFSLELPVGPELAPTAKVLGYVVLPDSEMVADSTELQVAKCFPNKVNLSFSEQRALVGSQLCLKVQAAPGSLCAIYAMDQRTWSSGPKGKLSPSVTQLARSVHLLHRDGGSAEVTVTVPDAITEWEAGMFCTSPLGLGLAPATTLTAFKPFFVELALPYAVVRHEAFTLVATVFNYLRQCLRVQVTLAESAELEVSAGMEGEYRGCVCADEERTFQWSVRATSLGKVNVTVTAKALHSKKLCGTEMPVVPAQGRVDTETKLLMVQVTIELQRADGTHNITLLERKVQDPHLYLNITFPAPAPSKGKEEIVDLHFTIQGNSLDIFKKKVMLRALEPGIFIQTDKAVYKPGQQVKFQIVSLDKDFTPSNKKLPIVFLKDPSGNRIAQWQEVSPQQGIVDLSLPLAAEPALGTYTIEVEGKRHSFSVEEYVLPKFEMTIDLPAVVLENDKKFQMKICGRYTYGKPVQGKVQASLCQPFRYIRMLYRLHGAPEKEMNCIEVGGQTEKNGCFSTEVLLSAFNLTSSTYQKQFQVQASLVEDGTGLELKNTKSCQILPEILTVTFENTDDFYKPGIPYTGTMLLKRANGAVVPQKQLVLIISQQGKATRQTFLTDGSGRASFELETAGWSDMVSLQAQVNKTAHTQNNDSTFIYKNAYIYLSPFFSASRSFLRIHRLESELPCGQPQQLWVDYIFSKEALGTEPESLDVVFLVLAKGTIANILRKELPAAAGLRGSFSLELPIGPELAPTAKVLGYVVLPDSEMVADSTELQVAKCFPNKVKMAFSEDRALPGSALRLELEAAPGSLCAVRAVDRSVLLLKPKAELNTEANAALKLFTNTKTSDVCKERFSFRGMAGPQGPRGGFDSYGVTYLMKEIDIPAVNHAVTEVTGRSIPLVTAQEEPPAPRTYFPETWLWDLVPMGDGGSAEVTVTVPDAITEWEAGMFCTSPLGLGLAPATTLTAFKPFFVELALPYAVVRHEAFTLVATVFNYLRQCLRVQVTLAESAELEVSASADKVYSGCICADEARTFRWGMRATSLGEVNITVSTEALSSKELCGNEMPVVPAQGRVDTVIKPLLVQPGGILVEKAHNSLLCQEVTEEISLEVPANILEGSQRAHVTVIGDIMGNALQNLDRLLAMPYGCGEQNMVRFAPNIYIQQYLEKSGQLHPDIRAKAQGFLQSGECPLLSPSHPALLPRDTTTLLTAFVLKSFGQARAYVAIEEQHITDALHWLQKQQQKTGCFRSVGKLFNNALQGGVSDELSLSAYVTAAMLELGLSPTDPKVSSALQCLEASNTDDPYTQALLAYVFGLAGRREQQQTQLQSLAQHSVSPEGQLYWQRKGKALPPSQPSWAAAAPAEVEMTAYVLLAYLSQPQVSSADMGTASRIVRWLSKQQNPYGGFASTQDTVVALQALAKYAALTYSSNGDFTVTVTSPTGTMQDFVLHNSNRLVLQRAALHELPGTYRVQARRQGCALVQVTLRYNVPPPPSTGMFDLHVETEPGKCTGDASARFRLLLRARYTGERAATNMVVIEAKLPSGYIPDKSSMVELKKQKLVKKVEVQPDQVTIYLDQLTKEEAAFAFTAMQDFPVRNLQPATVTLYDYYETEADTQEQENF</sequence>
<comment type="domain">
    <text evidence="23">The HXXXXD motif is essential for acyltransferase activity and may constitute the binding site for the phosphate moiety of the glycerol-3-phosphate.</text>
</comment>
<evidence type="ECO:0000256" key="9">
    <source>
        <dbReference type="ARBA" id="ARBA00022690"/>
    </source>
</evidence>
<dbReference type="FunFam" id="1.50.10.20:FF:000001">
    <property type="entry name" value="CD109 isoform 1"/>
    <property type="match status" value="1"/>
</dbReference>
<evidence type="ECO:0000259" key="28">
    <source>
        <dbReference type="SMART" id="SM01361"/>
    </source>
</evidence>
<comment type="catalytic activity">
    <reaction evidence="22">
        <text>1-(9Z-octadecenoyl)-sn-glycero-3-phosphate + (9Z)-octadecenoyl-CoA = 1,2-di-(9Z-octadecenoyl)-sn-glycero-3-phosphate + CoA</text>
        <dbReference type="Rhea" id="RHEA:37131"/>
        <dbReference type="ChEBI" id="CHEBI:57287"/>
        <dbReference type="ChEBI" id="CHEBI:57387"/>
        <dbReference type="ChEBI" id="CHEBI:74544"/>
        <dbReference type="ChEBI" id="CHEBI:74546"/>
    </reaction>
    <physiologicalReaction direction="left-to-right" evidence="22">
        <dbReference type="Rhea" id="RHEA:37132"/>
    </physiologicalReaction>
</comment>
<evidence type="ECO:0000256" key="21">
    <source>
        <dbReference type="ARBA" id="ARBA00049491"/>
    </source>
</evidence>